<accession>C3Y704</accession>
<evidence type="ECO:0000313" key="3">
    <source>
        <dbReference type="EMBL" id="EEN64114.1"/>
    </source>
</evidence>
<feature type="compositionally biased region" description="Polar residues" evidence="1">
    <location>
        <begin position="82"/>
        <end position="96"/>
    </location>
</feature>
<protein>
    <submittedName>
        <fullName evidence="3">Uncharacterized protein</fullName>
    </submittedName>
</protein>
<dbReference type="SUPFAM" id="SSF101898">
    <property type="entry name" value="NHL repeat"/>
    <property type="match status" value="1"/>
</dbReference>
<evidence type="ECO:0000256" key="2">
    <source>
        <dbReference type="SAM" id="Phobius"/>
    </source>
</evidence>
<organism>
    <name type="scientific">Branchiostoma floridae</name>
    <name type="common">Florida lancelet</name>
    <name type="synonym">Amphioxus</name>
    <dbReference type="NCBI Taxonomy" id="7739"/>
    <lineage>
        <taxon>Eukaryota</taxon>
        <taxon>Metazoa</taxon>
        <taxon>Chordata</taxon>
        <taxon>Cephalochordata</taxon>
        <taxon>Leptocardii</taxon>
        <taxon>Amphioxiformes</taxon>
        <taxon>Branchiostomatidae</taxon>
        <taxon>Branchiostoma</taxon>
    </lineage>
</organism>
<keyword evidence="2" id="KW-1133">Transmembrane helix</keyword>
<dbReference type="InterPro" id="IPR011042">
    <property type="entry name" value="6-blade_b-propeller_TolB-like"/>
</dbReference>
<dbReference type="EMBL" id="GG666488">
    <property type="protein sequence ID" value="EEN64114.1"/>
    <property type="molecule type" value="Genomic_DNA"/>
</dbReference>
<evidence type="ECO:0000256" key="1">
    <source>
        <dbReference type="SAM" id="MobiDB-lite"/>
    </source>
</evidence>
<gene>
    <name evidence="3" type="ORF">BRAFLDRAFT_91418</name>
</gene>
<keyword evidence="2" id="KW-0472">Membrane</keyword>
<feature type="transmembrane region" description="Helical" evidence="2">
    <location>
        <begin position="225"/>
        <end position="247"/>
    </location>
</feature>
<feature type="region of interest" description="Disordered" evidence="1">
    <location>
        <begin position="1"/>
        <end position="20"/>
    </location>
</feature>
<dbReference type="InParanoid" id="C3Y704"/>
<name>C3Y704_BRAFL</name>
<dbReference type="AlphaFoldDB" id="C3Y704"/>
<keyword evidence="2" id="KW-0812">Transmembrane</keyword>
<proteinExistence type="predicted"/>
<reference evidence="3" key="1">
    <citation type="journal article" date="2008" name="Nature">
        <title>The amphioxus genome and the evolution of the chordate karyotype.</title>
        <authorList>
            <consortium name="US DOE Joint Genome Institute (JGI-PGF)"/>
            <person name="Putnam N.H."/>
            <person name="Butts T."/>
            <person name="Ferrier D.E.K."/>
            <person name="Furlong R.F."/>
            <person name="Hellsten U."/>
            <person name="Kawashima T."/>
            <person name="Robinson-Rechavi M."/>
            <person name="Shoguchi E."/>
            <person name="Terry A."/>
            <person name="Yu J.-K."/>
            <person name="Benito-Gutierrez E.L."/>
            <person name="Dubchak I."/>
            <person name="Garcia-Fernandez J."/>
            <person name="Gibson-Brown J.J."/>
            <person name="Grigoriev I.V."/>
            <person name="Horton A.C."/>
            <person name="de Jong P.J."/>
            <person name="Jurka J."/>
            <person name="Kapitonov V.V."/>
            <person name="Kohara Y."/>
            <person name="Kuroki Y."/>
            <person name="Lindquist E."/>
            <person name="Lucas S."/>
            <person name="Osoegawa K."/>
            <person name="Pennacchio L.A."/>
            <person name="Salamov A.A."/>
            <person name="Satou Y."/>
            <person name="Sauka-Spengler T."/>
            <person name="Schmutz J."/>
            <person name="Shin-I T."/>
            <person name="Toyoda A."/>
            <person name="Bronner-Fraser M."/>
            <person name="Fujiyama A."/>
            <person name="Holland L.Z."/>
            <person name="Holland P.W.H."/>
            <person name="Satoh N."/>
            <person name="Rokhsar D.S."/>
        </authorList>
    </citation>
    <scope>NUCLEOTIDE SEQUENCE [LARGE SCALE GENOMIC DNA]</scope>
    <source>
        <strain evidence="3">S238N-H82</strain>
        <tissue evidence="3">Testes</tissue>
    </source>
</reference>
<sequence>MDVDTIYTRETSHGQQSSTEKLTELYGAEGYDNESTFPVPSHQQGLETHSNIYGAETSHEEPSSASYDGGTEVCAESVRGGPTQTDECTDNSSIVPNDSGAYPTPQDISTNPLPCYNSEESEVQSPVTGDCPDDDTDSHMYHYIDKDDVRINNLQHTRNKYGGQSATTATNSTGLTESFTGDIVGLCANPTYGDIQQPTREDNTCAEDICGLSGRCKKASTRQRVFLTSLIFIAAASFCWLSTAIIMHRTENKEDTLTPSVMTTMSVWKAANRSSTKISATPVLLDKSPVPSSIRPVTSSSVLPTTTMTEHLRVTSQTSGSAAQTTNHDDLTTTALSEVIFTRTKQFPHTTKLSGFGSAKTEKQVFSTKKESYNGYVYVDSGKIVFGQRQFNSWGHILVAYPLTQRVDMFTSQGDFVRTVVKTPLPTRIAIGPRGHLVVTNIFDNTVTVFPPQTPFV</sequence>
<dbReference type="Gene3D" id="2.120.10.30">
    <property type="entry name" value="TolB, C-terminal domain"/>
    <property type="match status" value="1"/>
</dbReference>
<feature type="region of interest" description="Disordered" evidence="1">
    <location>
        <begin position="56"/>
        <end position="111"/>
    </location>
</feature>